<dbReference type="Proteomes" id="UP000886520">
    <property type="component" value="Chromosome 15"/>
</dbReference>
<feature type="compositionally biased region" description="Polar residues" evidence="6">
    <location>
        <begin position="764"/>
        <end position="776"/>
    </location>
</feature>
<dbReference type="CDD" id="cd10017">
    <property type="entry name" value="B3_DNA"/>
    <property type="match status" value="1"/>
</dbReference>
<feature type="region of interest" description="Disordered" evidence="6">
    <location>
        <begin position="958"/>
        <end position="981"/>
    </location>
</feature>
<feature type="compositionally biased region" description="Polar residues" evidence="6">
    <location>
        <begin position="869"/>
        <end position="885"/>
    </location>
</feature>
<keyword evidence="2" id="KW-0805">Transcription regulation</keyword>
<evidence type="ECO:0000256" key="5">
    <source>
        <dbReference type="ARBA" id="ARBA00023242"/>
    </source>
</evidence>
<dbReference type="GO" id="GO:0003700">
    <property type="term" value="F:DNA-binding transcription factor activity"/>
    <property type="evidence" value="ECO:0007669"/>
    <property type="project" value="InterPro"/>
</dbReference>
<dbReference type="SMART" id="SM00380">
    <property type="entry name" value="AP2"/>
    <property type="match status" value="1"/>
</dbReference>
<dbReference type="InterPro" id="IPR025927">
    <property type="entry name" value="Znf_KANL2-like"/>
</dbReference>
<organism evidence="9 10">
    <name type="scientific">Adiantum capillus-veneris</name>
    <name type="common">Maidenhair fern</name>
    <dbReference type="NCBI Taxonomy" id="13818"/>
    <lineage>
        <taxon>Eukaryota</taxon>
        <taxon>Viridiplantae</taxon>
        <taxon>Streptophyta</taxon>
        <taxon>Embryophyta</taxon>
        <taxon>Tracheophyta</taxon>
        <taxon>Polypodiopsida</taxon>
        <taxon>Polypodiidae</taxon>
        <taxon>Polypodiales</taxon>
        <taxon>Pteridineae</taxon>
        <taxon>Pteridaceae</taxon>
        <taxon>Vittarioideae</taxon>
        <taxon>Adiantum</taxon>
    </lineage>
</organism>
<feature type="compositionally biased region" description="Basic and acidic residues" evidence="6">
    <location>
        <begin position="958"/>
        <end position="969"/>
    </location>
</feature>
<dbReference type="InterPro" id="IPR003340">
    <property type="entry name" value="B3_DNA-bd"/>
</dbReference>
<feature type="compositionally biased region" description="Basic residues" evidence="6">
    <location>
        <begin position="898"/>
        <end position="915"/>
    </location>
</feature>
<keyword evidence="5" id="KW-0539">Nucleus</keyword>
<feature type="compositionally biased region" description="Polar residues" evidence="6">
    <location>
        <begin position="729"/>
        <end position="740"/>
    </location>
</feature>
<dbReference type="SUPFAM" id="SSF101936">
    <property type="entry name" value="DNA-binding pseudobarrel domain"/>
    <property type="match status" value="1"/>
</dbReference>
<dbReference type="OrthoDB" id="10038011at2759"/>
<evidence type="ECO:0000256" key="6">
    <source>
        <dbReference type="SAM" id="MobiDB-lite"/>
    </source>
</evidence>
<dbReference type="Gene3D" id="2.40.330.10">
    <property type="entry name" value="DNA-binding pseudobarrel domain"/>
    <property type="match status" value="1"/>
</dbReference>
<feature type="region of interest" description="Disordered" evidence="6">
    <location>
        <begin position="1166"/>
        <end position="1237"/>
    </location>
</feature>
<dbReference type="Pfam" id="PF02362">
    <property type="entry name" value="B3"/>
    <property type="match status" value="1"/>
</dbReference>
<reference evidence="9" key="1">
    <citation type="submission" date="2021-01" db="EMBL/GenBank/DDBJ databases">
        <title>Adiantum capillus-veneris genome.</title>
        <authorList>
            <person name="Fang Y."/>
            <person name="Liao Q."/>
        </authorList>
    </citation>
    <scope>NUCLEOTIDE SEQUENCE</scope>
    <source>
        <strain evidence="9">H3</strain>
        <tissue evidence="9">Leaf</tissue>
    </source>
</reference>
<dbReference type="InterPro" id="IPR016177">
    <property type="entry name" value="DNA-bd_dom_sf"/>
</dbReference>
<dbReference type="PANTHER" id="PTHR31190:SF96">
    <property type="entry name" value="ETHYLENE RESPONSE FACTOR 2"/>
    <property type="match status" value="1"/>
</dbReference>
<evidence type="ECO:0000259" key="7">
    <source>
        <dbReference type="PROSITE" id="PS50863"/>
    </source>
</evidence>
<feature type="compositionally biased region" description="Basic and acidic residues" evidence="6">
    <location>
        <begin position="1171"/>
        <end position="1207"/>
    </location>
</feature>
<dbReference type="InterPro" id="IPR044808">
    <property type="entry name" value="ERF_plant"/>
</dbReference>
<protein>
    <submittedName>
        <fullName evidence="9">Uncharacterized protein</fullName>
    </submittedName>
</protein>
<dbReference type="Gene3D" id="3.30.730.10">
    <property type="entry name" value="AP2/ERF domain"/>
    <property type="match status" value="1"/>
</dbReference>
<evidence type="ECO:0000256" key="4">
    <source>
        <dbReference type="ARBA" id="ARBA00023163"/>
    </source>
</evidence>
<evidence type="ECO:0000256" key="3">
    <source>
        <dbReference type="ARBA" id="ARBA00023125"/>
    </source>
</evidence>
<keyword evidence="10" id="KW-1185">Reference proteome</keyword>
<evidence type="ECO:0000256" key="1">
    <source>
        <dbReference type="ARBA" id="ARBA00004123"/>
    </source>
</evidence>
<evidence type="ECO:0000313" key="10">
    <source>
        <dbReference type="Proteomes" id="UP000886520"/>
    </source>
</evidence>
<keyword evidence="3" id="KW-0238">DNA-binding</keyword>
<dbReference type="EMBL" id="JABFUD020000015">
    <property type="protein sequence ID" value="KAI5069625.1"/>
    <property type="molecule type" value="Genomic_DNA"/>
</dbReference>
<sequence length="1361" mass="150863">MKDVQWFFAVLGPQKSFGQADVEVSTHAYHCRISFNSSFGQTDLTLGPKAGEPGFTPYVGEAITSPNRRAVINLVKDIITRYPSFAKAIQKRYLGPSGRMALPVLFMSTYLLGSKGQAVLEDEDGLKWKVEWMGYMQSGRRLAFTLGWPEFVSFRNVQDGDVLILEILAPDYFRVHVIPVDAPSLRQASLDLNDNGEAYGMSMDSPELESDFEEDTNLAPNSGELRVSFPLLGRSTATESIASRSERCPERNNANESSDLKYTNTDNGWVQVSGLDQLVQASLLSVDCLPESSMHMENEKRPSLEGVVSTSTYAPMRGTSFRGVVEKPIFNKKQTYEAQFCLSVRESCSQYALHGFCYCIKHILEEPSAPYKQCDFVEGFTRARCSFPVCLHLEDTRFCQAHQQGGSVVPNGRILLQKYENSLSNLGPFSSVMMTAVMAHQLRNEGYVQFTHDTHTLRPYRSLQPVAHASRKLPQTDVPSLSSLGRALATAAVNRRHFDTEATKNASESKILHLFSSRDHEYGAEKKDVLHLTESGSFGGASKESKSFFANLSKDGLRRNASEEKETQSLLDVGPVNVMQVGQMWDPSKWQNHPLLSSTELEHQKQQIMPMSETGVLSAVSDAGVVNATTVGGQSAAEGNFRLVNYNKKQKELEIVRSQGKRICFSRFVGVRKRPWGAYGAEIRTPEGKRLWLGTFTTEEEAAHAYDEAARMYRGKGAVTNFLQGAVQTADASGPSQTDASGLLKETPKRRRSSTGKKKDEATASKNRLLNNSAASGGSEAGTDITTSAFKEDIEVSKAQTTDGDKEASVYCGVNRAAEIDGSSDQELQETSRCLLSLRDEPHLSFNLGESGAKSRQGFSKEEGDSKDNPSSSSCFMRSDASLSQLDGAESADQKGALKQHKKRSFIPRSGRQRKKFKSLSSAVAGMQEADIQAECNTNTEQRICEEKSLDSLSLHKDSGEFQDHDETKSSSTSTLADKVEKLSTGDQSIGAGTHVKKKRKSEMLDRLVTQPGWAPEACEAVSGDENKAALSVPNQNFSLKVCKEEPGAQVSMKQASTKICDILSLALELFPVKAEIIDKEEVGEFDGRRPAVDSTEQEKEEASCSQRQKAATHSESAEGGRPLRRHRRTMPSSSAATRTRRTRSLYGFDNDFYIESEYSRIYKTTSRQRALQDKQEQRCSKDKDRDDIEGNSDDTQHKHSYDDGEMNRSPNNTSRVKEEDPSETNGRDMERPLPLHCSNWPAPSFGQLGSSEVATAESCERKSTKQSEPLAERHRVSSGTNTNRYTIIRQQRSTRTWVLRASAWGSADCNGGKHFPKCRGFLLLSSISWVFRENIPCQIICGRQRKFKLSLKSPEAYTVE</sequence>
<dbReference type="SMART" id="SM01019">
    <property type="entry name" value="B3"/>
    <property type="match status" value="1"/>
</dbReference>
<feature type="compositionally biased region" description="Basic and acidic residues" evidence="6">
    <location>
        <begin position="1088"/>
        <end position="1103"/>
    </location>
</feature>
<dbReference type="PROSITE" id="PS51032">
    <property type="entry name" value="AP2_ERF"/>
    <property type="match status" value="1"/>
</dbReference>
<evidence type="ECO:0000313" key="9">
    <source>
        <dbReference type="EMBL" id="KAI5069625.1"/>
    </source>
</evidence>
<name>A0A9D4ZDN7_ADICA</name>
<dbReference type="Pfam" id="PF00847">
    <property type="entry name" value="AP2"/>
    <property type="match status" value="1"/>
</dbReference>
<keyword evidence="4" id="KW-0804">Transcription</keyword>
<feature type="region of interest" description="Disordered" evidence="6">
    <location>
        <begin position="1252"/>
        <end position="1282"/>
    </location>
</feature>
<feature type="domain" description="TF-B3" evidence="7">
    <location>
        <begin position="85"/>
        <end position="181"/>
    </location>
</feature>
<dbReference type="GO" id="GO:0003677">
    <property type="term" value="F:DNA binding"/>
    <property type="evidence" value="ECO:0007669"/>
    <property type="project" value="UniProtKB-KW"/>
</dbReference>
<evidence type="ECO:0000256" key="2">
    <source>
        <dbReference type="ARBA" id="ARBA00023015"/>
    </source>
</evidence>
<feature type="compositionally biased region" description="Polar residues" evidence="6">
    <location>
        <begin position="1104"/>
        <end position="1115"/>
    </location>
</feature>
<feature type="region of interest" description="Disordered" evidence="6">
    <location>
        <begin position="1088"/>
        <end position="1143"/>
    </location>
</feature>
<gene>
    <name evidence="9" type="ORF">GOP47_0015926</name>
</gene>
<dbReference type="InterPro" id="IPR036955">
    <property type="entry name" value="AP2/ERF_dom_sf"/>
</dbReference>
<feature type="region of interest" description="Disordered" evidence="6">
    <location>
        <begin position="845"/>
        <end position="915"/>
    </location>
</feature>
<dbReference type="GO" id="GO:0009873">
    <property type="term" value="P:ethylene-activated signaling pathway"/>
    <property type="evidence" value="ECO:0007669"/>
    <property type="project" value="InterPro"/>
</dbReference>
<comment type="caution">
    <text evidence="9">The sequence shown here is derived from an EMBL/GenBank/DDBJ whole genome shotgun (WGS) entry which is preliminary data.</text>
</comment>
<feature type="compositionally biased region" description="Basic and acidic residues" evidence="6">
    <location>
        <begin position="1216"/>
        <end position="1234"/>
    </location>
</feature>
<accession>A0A9D4ZDN7</accession>
<feature type="region of interest" description="Disordered" evidence="6">
    <location>
        <begin position="240"/>
        <end position="260"/>
    </location>
</feature>
<dbReference type="CDD" id="cd00018">
    <property type="entry name" value="AP2"/>
    <property type="match status" value="1"/>
</dbReference>
<feature type="compositionally biased region" description="Basic and acidic residues" evidence="6">
    <location>
        <begin position="1259"/>
        <end position="1276"/>
    </location>
</feature>
<feature type="region of interest" description="Disordered" evidence="6">
    <location>
        <begin position="729"/>
        <end position="784"/>
    </location>
</feature>
<dbReference type="PANTHER" id="PTHR31190">
    <property type="entry name" value="DNA-BINDING DOMAIN"/>
    <property type="match status" value="1"/>
</dbReference>
<dbReference type="PROSITE" id="PS50863">
    <property type="entry name" value="B3"/>
    <property type="match status" value="1"/>
</dbReference>
<dbReference type="PRINTS" id="PR00367">
    <property type="entry name" value="ETHRSPELEMNT"/>
</dbReference>
<dbReference type="InterPro" id="IPR015300">
    <property type="entry name" value="DNA-bd_pseudobarrel_sf"/>
</dbReference>
<comment type="subcellular location">
    <subcellularLocation>
        <location evidence="1">Nucleus</location>
    </subcellularLocation>
</comment>
<proteinExistence type="predicted"/>
<dbReference type="SUPFAM" id="SSF54171">
    <property type="entry name" value="DNA-binding domain"/>
    <property type="match status" value="1"/>
</dbReference>
<dbReference type="GO" id="GO:0005634">
    <property type="term" value="C:nucleus"/>
    <property type="evidence" value="ECO:0007669"/>
    <property type="project" value="UniProtKB-SubCell"/>
</dbReference>
<dbReference type="Pfam" id="PF13891">
    <property type="entry name" value="zf-C3HC3H_KANSL2"/>
    <property type="match status" value="1"/>
</dbReference>
<dbReference type="InterPro" id="IPR001471">
    <property type="entry name" value="AP2/ERF_dom"/>
</dbReference>
<evidence type="ECO:0000259" key="8">
    <source>
        <dbReference type="PROSITE" id="PS51032"/>
    </source>
</evidence>
<feature type="domain" description="AP2/ERF" evidence="8">
    <location>
        <begin position="667"/>
        <end position="723"/>
    </location>
</feature>
<feature type="compositionally biased region" description="Basic and acidic residues" evidence="6">
    <location>
        <begin position="859"/>
        <end position="868"/>
    </location>
</feature>